<proteinExistence type="predicted"/>
<evidence type="ECO:0000313" key="3">
    <source>
        <dbReference type="Proteomes" id="UP001472677"/>
    </source>
</evidence>
<organism evidence="2 3">
    <name type="scientific">Hibiscus sabdariffa</name>
    <name type="common">roselle</name>
    <dbReference type="NCBI Taxonomy" id="183260"/>
    <lineage>
        <taxon>Eukaryota</taxon>
        <taxon>Viridiplantae</taxon>
        <taxon>Streptophyta</taxon>
        <taxon>Embryophyta</taxon>
        <taxon>Tracheophyta</taxon>
        <taxon>Spermatophyta</taxon>
        <taxon>Magnoliopsida</taxon>
        <taxon>eudicotyledons</taxon>
        <taxon>Gunneridae</taxon>
        <taxon>Pentapetalae</taxon>
        <taxon>rosids</taxon>
        <taxon>malvids</taxon>
        <taxon>Malvales</taxon>
        <taxon>Malvaceae</taxon>
        <taxon>Malvoideae</taxon>
        <taxon>Hibiscus</taxon>
    </lineage>
</organism>
<evidence type="ECO:0000256" key="1">
    <source>
        <dbReference type="SAM" id="MobiDB-lite"/>
    </source>
</evidence>
<comment type="caution">
    <text evidence="2">The sequence shown here is derived from an EMBL/GenBank/DDBJ whole genome shotgun (WGS) entry which is preliminary data.</text>
</comment>
<reference evidence="2 3" key="1">
    <citation type="journal article" date="2024" name="G3 (Bethesda)">
        <title>Genome assembly of Hibiscus sabdariffa L. provides insights into metabolisms of medicinal natural products.</title>
        <authorList>
            <person name="Kim T."/>
        </authorList>
    </citation>
    <scope>NUCLEOTIDE SEQUENCE [LARGE SCALE GENOMIC DNA]</scope>
    <source>
        <strain evidence="2">TK-2024</strain>
        <tissue evidence="2">Old leaves</tissue>
    </source>
</reference>
<accession>A0ABR2ERI6</accession>
<feature type="region of interest" description="Disordered" evidence="1">
    <location>
        <begin position="356"/>
        <end position="383"/>
    </location>
</feature>
<dbReference type="EMBL" id="JBBPBM010000010">
    <property type="protein sequence ID" value="KAK8564638.1"/>
    <property type="molecule type" value="Genomic_DNA"/>
</dbReference>
<keyword evidence="3" id="KW-1185">Reference proteome</keyword>
<dbReference type="Proteomes" id="UP001472677">
    <property type="component" value="Unassembled WGS sequence"/>
</dbReference>
<gene>
    <name evidence="2" type="ORF">V6N12_058221</name>
</gene>
<name>A0ABR2ERI6_9ROSI</name>
<protein>
    <submittedName>
        <fullName evidence="2">Uncharacterized protein</fullName>
    </submittedName>
</protein>
<evidence type="ECO:0000313" key="2">
    <source>
        <dbReference type="EMBL" id="KAK8564638.1"/>
    </source>
</evidence>
<sequence length="414" mass="47785">MGDYTDNSFVSFSGFDVEYGSRWCESRSPPLLSCRTVRLDWPPLGRRNLCRLLCQGPVRVLIFVDWYGCWRMTIRQLFPDGGKGLIVLDDSCMEDERIGVMKRGRRWRLANRGDRRCRSRVHCSVIWIRTPEMVERFGDTGLVGKWAMVNAFGARCMVKARDGWDTWQFGGRYLHGKCELGDHVGISKRIGGPTLLTFLVFWTDGGISNNIRIRYTHVLIEGVWESKADVWFKRNVLLYEVQRLGEAHGISRGRIIRFGGLLFELVGWEFWGKLRVWLNRKLNWFSRIAEEVATMLGELKFTEDEMMEMNETLNTFNERRVDIEKWVVAKRRPAIVYTKKGMGGIENSLVRGLTRQQMNQGDQTGSQGGGGRQKVTISSTRNRNMKRVMQGKYEVCTLVCLKKSKINFMCDGVS</sequence>